<dbReference type="AlphaFoldDB" id="A0A918CDL9"/>
<dbReference type="EMBL" id="BMRJ01000001">
    <property type="protein sequence ID" value="GGR17999.1"/>
    <property type="molecule type" value="Genomic_DNA"/>
</dbReference>
<keyword evidence="2" id="KW-1185">Reference proteome</keyword>
<organism evidence="1 2">
    <name type="scientific">Agromyces mediolanus</name>
    <name type="common">Corynebacterium mediolanum</name>
    <dbReference type="NCBI Taxonomy" id="41986"/>
    <lineage>
        <taxon>Bacteria</taxon>
        <taxon>Bacillati</taxon>
        <taxon>Actinomycetota</taxon>
        <taxon>Actinomycetes</taxon>
        <taxon>Micrococcales</taxon>
        <taxon>Microbacteriaceae</taxon>
        <taxon>Agromyces</taxon>
    </lineage>
</organism>
<dbReference type="RefSeq" id="WP_189084061.1">
    <property type="nucleotide sequence ID" value="NZ_BMRJ01000001.1"/>
</dbReference>
<dbReference type="Proteomes" id="UP000610303">
    <property type="component" value="Unassembled WGS sequence"/>
</dbReference>
<reference evidence="1" key="1">
    <citation type="journal article" date="2014" name="Int. J. Syst. Evol. Microbiol.">
        <title>Complete genome sequence of Corynebacterium casei LMG S-19264T (=DSM 44701T), isolated from a smear-ripened cheese.</title>
        <authorList>
            <consortium name="US DOE Joint Genome Institute (JGI-PGF)"/>
            <person name="Walter F."/>
            <person name="Albersmeier A."/>
            <person name="Kalinowski J."/>
            <person name="Ruckert C."/>
        </authorList>
    </citation>
    <scope>NUCLEOTIDE SEQUENCE</scope>
    <source>
        <strain evidence="1">JCM 3346</strain>
    </source>
</reference>
<accession>A0A918CDL9</accession>
<comment type="caution">
    <text evidence="1">The sequence shown here is derived from an EMBL/GenBank/DDBJ whole genome shotgun (WGS) entry which is preliminary data.</text>
</comment>
<proteinExistence type="predicted"/>
<name>A0A918CDL9_AGRME</name>
<evidence type="ECO:0000313" key="2">
    <source>
        <dbReference type="Proteomes" id="UP000610303"/>
    </source>
</evidence>
<gene>
    <name evidence="1" type="ORF">GCM10010196_08830</name>
</gene>
<reference evidence="1" key="2">
    <citation type="submission" date="2020-09" db="EMBL/GenBank/DDBJ databases">
        <authorList>
            <person name="Sun Q."/>
            <person name="Ohkuma M."/>
        </authorList>
    </citation>
    <scope>NUCLEOTIDE SEQUENCE</scope>
    <source>
        <strain evidence="1">JCM 3346</strain>
    </source>
</reference>
<evidence type="ECO:0000313" key="1">
    <source>
        <dbReference type="EMBL" id="GGR17999.1"/>
    </source>
</evidence>
<protein>
    <submittedName>
        <fullName evidence="1">Uncharacterized protein</fullName>
    </submittedName>
</protein>
<sequence length="69" mass="7935">MNRIPDKTITAMRDLEFERIIAYLDATAEPTPCCAKCRRGTKAMLGRCGYELNCPRGCHDRAPRHARRR</sequence>